<evidence type="ECO:0000256" key="1">
    <source>
        <dbReference type="SAM" id="SignalP"/>
    </source>
</evidence>
<name>A0A432M4A3_9GAMM</name>
<keyword evidence="3" id="KW-1185">Reference proteome</keyword>
<reference evidence="2 3" key="1">
    <citation type="submission" date="2018-12" db="EMBL/GenBank/DDBJ databases">
        <title>Dyella dinghuensis sp. nov. DHOA06 and Dyella choica sp. nov. 4M-K27, isolated from forest soil.</title>
        <authorList>
            <person name="Qiu L.-H."/>
            <person name="Gao Z.-H."/>
        </authorList>
    </citation>
    <scope>NUCLEOTIDE SEQUENCE [LARGE SCALE GENOMIC DNA]</scope>
    <source>
        <strain evidence="2 3">4M-K27</strain>
    </source>
</reference>
<gene>
    <name evidence="2" type="ORF">EKH80_14600</name>
</gene>
<feature type="signal peptide" evidence="1">
    <location>
        <begin position="1"/>
        <end position="24"/>
    </location>
</feature>
<dbReference type="AlphaFoldDB" id="A0A432M4A3"/>
<accession>A0A432M4A3</accession>
<dbReference type="Proteomes" id="UP000274358">
    <property type="component" value="Unassembled WGS sequence"/>
</dbReference>
<comment type="caution">
    <text evidence="2">The sequence shown here is derived from an EMBL/GenBank/DDBJ whole genome shotgun (WGS) entry which is preliminary data.</text>
</comment>
<keyword evidence="1" id="KW-0732">Signal</keyword>
<sequence>MKKAIYITALPIALLSVMTANAYADEADCQDASTYSGYVTVINTNPGYNRDHSVITIRTDDKKDYTFSLDDMIGNRTAVGKITYATLLTAAVSGNKVTIWCNAKNTIGDVIVNFTY</sequence>
<feature type="chain" id="PRO_5019558792" evidence="1">
    <location>
        <begin position="25"/>
        <end position="116"/>
    </location>
</feature>
<protein>
    <submittedName>
        <fullName evidence="2">Uncharacterized protein</fullName>
    </submittedName>
</protein>
<dbReference type="EMBL" id="RYYV01000010">
    <property type="protein sequence ID" value="RUL74057.1"/>
    <property type="molecule type" value="Genomic_DNA"/>
</dbReference>
<evidence type="ECO:0000313" key="3">
    <source>
        <dbReference type="Proteomes" id="UP000274358"/>
    </source>
</evidence>
<organism evidence="2 3">
    <name type="scientific">Dyella choica</name>
    <dbReference type="NCBI Taxonomy" id="1927959"/>
    <lineage>
        <taxon>Bacteria</taxon>
        <taxon>Pseudomonadati</taxon>
        <taxon>Pseudomonadota</taxon>
        <taxon>Gammaproteobacteria</taxon>
        <taxon>Lysobacterales</taxon>
        <taxon>Rhodanobacteraceae</taxon>
        <taxon>Dyella</taxon>
    </lineage>
</organism>
<proteinExistence type="predicted"/>
<dbReference type="RefSeq" id="WP_126685503.1">
    <property type="nucleotide sequence ID" value="NZ_RYYV01000010.1"/>
</dbReference>
<evidence type="ECO:0000313" key="2">
    <source>
        <dbReference type="EMBL" id="RUL74057.1"/>
    </source>
</evidence>